<keyword evidence="4" id="KW-0636">Prenylation</keyword>
<dbReference type="OrthoDB" id="691258at2759"/>
<evidence type="ECO:0000256" key="2">
    <source>
        <dbReference type="ARBA" id="ARBA00022723"/>
    </source>
</evidence>
<evidence type="ECO:0000256" key="4">
    <source>
        <dbReference type="ARBA" id="ARBA00023289"/>
    </source>
</evidence>
<evidence type="ECO:0000256" key="5">
    <source>
        <dbReference type="ARBA" id="ARBA00024045"/>
    </source>
</evidence>
<dbReference type="OMA" id="VLPNCCY"/>
<proteinExistence type="inferred from homology"/>
<dbReference type="EMBL" id="LUHQ01000005">
    <property type="protein sequence ID" value="OAO89659.1"/>
    <property type="molecule type" value="Genomic_DNA"/>
</dbReference>
<dbReference type="RefSeq" id="NP_850876.1">
    <property type="nucleotide sequence ID" value="NM_180545.2"/>
</dbReference>
<sequence>MTTKKIEIKVDIDCEKCKHAIMEAVTELEGVNIVSLDQEKSILTVVGTMDPVCVAEQLKKINKKPVVISVGPPKKPDPKPDPKKDPCFIPYCYYTPRDMVSVNTYESGSGCTIV</sequence>
<evidence type="ECO:0000313" key="8">
    <source>
        <dbReference type="EMBL" id="OAO89659.1"/>
    </source>
</evidence>
<keyword evidence="1" id="KW-0488">Methylation</keyword>
<comment type="similarity">
    <text evidence="5">Belongs to the HIPP family.</text>
</comment>
<reference evidence="7 10" key="3">
    <citation type="submission" date="2019-12" db="EMBL/GenBank/DDBJ databases">
        <authorList>
            <person name="Jiao W.-B."/>
            <person name="Schneeberger K."/>
        </authorList>
    </citation>
    <scope>NUCLEOTIDE SEQUENCE [LARGE SCALE GENOMIC DNA]</scope>
    <source>
        <strain evidence="10">cv. C24</strain>
    </source>
</reference>
<dbReference type="InterPro" id="IPR051863">
    <property type="entry name" value="HIPP"/>
</dbReference>
<keyword evidence="2" id="KW-0479">Metal-binding</keyword>
<dbReference type="Gene3D" id="3.30.70.100">
    <property type="match status" value="1"/>
</dbReference>
<gene>
    <name evidence="8" type="ordered locus">AXX17_At5g26530</name>
    <name evidence="7" type="ORF">C24_LOCUS23274</name>
</gene>
<dbReference type="EMBL" id="CACSHJ010000096">
    <property type="protein sequence ID" value="CAA0404981.1"/>
    <property type="molecule type" value="Genomic_DNA"/>
</dbReference>
<evidence type="ECO:0000256" key="1">
    <source>
        <dbReference type="ARBA" id="ARBA00022481"/>
    </source>
</evidence>
<keyword evidence="3" id="KW-0449">Lipoprotein</keyword>
<dbReference type="KEGG" id="ath:AT5G26690"/>
<dbReference type="InterPro" id="IPR036163">
    <property type="entry name" value="HMA_dom_sf"/>
</dbReference>
<dbReference type="Pfam" id="PF00403">
    <property type="entry name" value="HMA"/>
    <property type="match status" value="1"/>
</dbReference>
<dbReference type="SMR" id="A0A178U7P1"/>
<dbReference type="GO" id="GO:0046872">
    <property type="term" value="F:metal ion binding"/>
    <property type="evidence" value="ECO:0007669"/>
    <property type="project" value="UniProtKB-KW"/>
</dbReference>
<evidence type="ECO:0000313" key="10">
    <source>
        <dbReference type="Proteomes" id="UP000434276"/>
    </source>
</evidence>
<dbReference type="SUPFAM" id="SSF55008">
    <property type="entry name" value="HMA, heavy metal-associated domain"/>
    <property type="match status" value="1"/>
</dbReference>
<reference evidence="9" key="1">
    <citation type="journal article" date="2016" name="Proc. Natl. Acad. Sci. U.S.A.">
        <title>Chromosome-level assembly of Arabidopsis thaliana Ler reveals the extent of translocation and inversion polymorphisms.</title>
        <authorList>
            <person name="Zapata L."/>
            <person name="Ding J."/>
            <person name="Willing E.M."/>
            <person name="Hartwig B."/>
            <person name="Bezdan D."/>
            <person name="Jiao W.B."/>
            <person name="Patel V."/>
            <person name="Velikkakam James G."/>
            <person name="Koornneef M."/>
            <person name="Ossowski S."/>
            <person name="Schneeberger K."/>
        </authorList>
    </citation>
    <scope>NUCLEOTIDE SEQUENCE [LARGE SCALE GENOMIC DNA]</scope>
    <source>
        <strain evidence="9">cv. Landsberg erecta</strain>
    </source>
</reference>
<organism evidence="8 9">
    <name type="scientific">Arabidopsis thaliana</name>
    <name type="common">Mouse-ear cress</name>
    <dbReference type="NCBI Taxonomy" id="3702"/>
    <lineage>
        <taxon>Eukaryota</taxon>
        <taxon>Viridiplantae</taxon>
        <taxon>Streptophyta</taxon>
        <taxon>Embryophyta</taxon>
        <taxon>Tracheophyta</taxon>
        <taxon>Spermatophyta</taxon>
        <taxon>Magnoliopsida</taxon>
        <taxon>eudicotyledons</taxon>
        <taxon>Gunneridae</taxon>
        <taxon>Pentapetalae</taxon>
        <taxon>rosids</taxon>
        <taxon>malvids</taxon>
        <taxon>Brassicales</taxon>
        <taxon>Brassicaceae</taxon>
        <taxon>Camelineae</taxon>
        <taxon>Arabidopsis</taxon>
    </lineage>
</organism>
<accession>A0A178U7P1</accession>
<dbReference type="Proteomes" id="UP000434276">
    <property type="component" value="Unassembled WGS sequence"/>
</dbReference>
<dbReference type="PANTHER" id="PTHR45811">
    <property type="entry name" value="COPPER TRANSPORT PROTEIN FAMILY-RELATED"/>
    <property type="match status" value="1"/>
</dbReference>
<evidence type="ECO:0000313" key="7">
    <source>
        <dbReference type="EMBL" id="CAA0404981.1"/>
    </source>
</evidence>
<protein>
    <recommendedName>
        <fullName evidence="6">HMA domain-containing protein</fullName>
    </recommendedName>
</protein>
<accession>A0A5S9Y7E8</accession>
<evidence type="ECO:0000259" key="6">
    <source>
        <dbReference type="PROSITE" id="PS50846"/>
    </source>
</evidence>
<dbReference type="InterPro" id="IPR006121">
    <property type="entry name" value="HMA_dom"/>
</dbReference>
<dbReference type="Proteomes" id="UP000078284">
    <property type="component" value="Chromosome 5"/>
</dbReference>
<evidence type="ECO:0000313" key="9">
    <source>
        <dbReference type="Proteomes" id="UP000078284"/>
    </source>
</evidence>
<reference evidence="8" key="2">
    <citation type="submission" date="2016-03" db="EMBL/GenBank/DDBJ databases">
        <title>Full-length assembly of Arabidopsis thaliana Ler reveals the complement of translocations and inversions.</title>
        <authorList>
            <person name="Zapata L."/>
            <person name="Schneeberger K."/>
            <person name="Ossowski S."/>
        </authorList>
    </citation>
    <scope>NUCLEOTIDE SEQUENCE [LARGE SCALE GENOMIC DNA]</scope>
    <source>
        <tissue evidence="8">Leaf</tissue>
    </source>
</reference>
<evidence type="ECO:0000256" key="3">
    <source>
        <dbReference type="ARBA" id="ARBA00023288"/>
    </source>
</evidence>
<dbReference type="PANTHER" id="PTHR45811:SF33">
    <property type="entry name" value="HEAVY METAL-ASSOCIATED ISOPRENYLATED PLANT PROTEIN 2-RELATED"/>
    <property type="match status" value="1"/>
</dbReference>
<dbReference type="AlphaFoldDB" id="A0A178U7P1"/>
<dbReference type="ExpressionAtlas" id="A0A178U7P1">
    <property type="expression patterns" value="baseline and differential"/>
</dbReference>
<dbReference type="PROSITE" id="PS50846">
    <property type="entry name" value="HMA_2"/>
    <property type="match status" value="1"/>
</dbReference>
<feature type="domain" description="HMA" evidence="6">
    <location>
        <begin position="3"/>
        <end position="69"/>
    </location>
</feature>
<name>A0A178U7P1_ARATH</name>